<dbReference type="InterPro" id="IPR058575">
    <property type="entry name" value="NTP_transf_8_dom"/>
</dbReference>
<organism evidence="2 3">
    <name type="scientific">Lancefieldella rimae</name>
    <dbReference type="NCBI Taxonomy" id="1383"/>
    <lineage>
        <taxon>Bacteria</taxon>
        <taxon>Bacillati</taxon>
        <taxon>Actinomycetota</taxon>
        <taxon>Coriobacteriia</taxon>
        <taxon>Coriobacteriales</taxon>
        <taxon>Atopobiaceae</taxon>
        <taxon>Lancefieldella</taxon>
    </lineage>
</organism>
<evidence type="ECO:0000259" key="1">
    <source>
        <dbReference type="Pfam" id="PF12281"/>
    </source>
</evidence>
<dbReference type="EMBL" id="JABZGW010000301">
    <property type="protein sequence ID" value="MBF4808309.1"/>
    <property type="molecule type" value="Genomic_DNA"/>
</dbReference>
<accession>A0A930YQ21</accession>
<dbReference type="Pfam" id="PF12281">
    <property type="entry name" value="NTP_transf_8"/>
    <property type="match status" value="1"/>
</dbReference>
<evidence type="ECO:0000313" key="3">
    <source>
        <dbReference type="Proteomes" id="UP000698335"/>
    </source>
</evidence>
<proteinExistence type="predicted"/>
<dbReference type="Proteomes" id="UP000698335">
    <property type="component" value="Unassembled WGS sequence"/>
</dbReference>
<sequence length="213" mass="24102">MNEQQRAFMRVLSLIERAGCQQHVILIGSWVEFVYHEAGILTGFTPNIRTLDVDFLVKNLRRPNPPISLAVLAQEEGFLVESDYFNRTTKLSDVSGLEVEFLISKVGAGVETSLKTNIGVTAQTLRHMEILFSNTIETVCLGYSVLVPTPEAYAVHKMIINIQRKNKAKKDINAVLGIWPYLDKIKVSRLLSELTKKEYKNVMKFMDANEISQ</sequence>
<comment type="caution">
    <text evidence="2">The sequence shown here is derived from an EMBL/GenBank/DDBJ whole genome shotgun (WGS) entry which is preliminary data.</text>
</comment>
<name>A0A930YQ21_9ACTN</name>
<feature type="domain" description="Nucleotidyltransferase-like" evidence="1">
    <location>
        <begin position="9"/>
        <end position="171"/>
    </location>
</feature>
<reference evidence="2" key="1">
    <citation type="submission" date="2020-04" db="EMBL/GenBank/DDBJ databases">
        <title>Deep metagenomics examines the oral microbiome during advanced dental caries in children, revealing novel taxa and co-occurrences with host molecules.</title>
        <authorList>
            <person name="Baker J.L."/>
            <person name="Morton J.T."/>
            <person name="Dinis M."/>
            <person name="Alvarez R."/>
            <person name="Tran N.C."/>
            <person name="Knight R."/>
            <person name="Edlund A."/>
        </authorList>
    </citation>
    <scope>NUCLEOTIDE SEQUENCE</scope>
    <source>
        <strain evidence="2">JCVI_38_bin.5</strain>
    </source>
</reference>
<evidence type="ECO:0000313" key="2">
    <source>
        <dbReference type="EMBL" id="MBF4808309.1"/>
    </source>
</evidence>
<protein>
    <recommendedName>
        <fullName evidence="1">Nucleotidyltransferase-like domain-containing protein</fullName>
    </recommendedName>
</protein>
<dbReference type="AlphaFoldDB" id="A0A930YQ21"/>
<gene>
    <name evidence="2" type="ORF">HXK26_06390</name>
</gene>